<gene>
    <name evidence="2" type="ORF">CSSPJE1EN2_LOCUS16223</name>
</gene>
<reference evidence="2" key="1">
    <citation type="submission" date="2024-03" db="EMBL/GenBank/DDBJ databases">
        <authorList>
            <consortium name="ELIXIR-Norway"/>
            <consortium name="Elixir Norway"/>
        </authorList>
    </citation>
    <scope>NUCLEOTIDE SEQUENCE</scope>
</reference>
<feature type="region of interest" description="Disordered" evidence="1">
    <location>
        <begin position="86"/>
        <end position="113"/>
    </location>
</feature>
<sequence>MIIIIIVSFSPPLLWLSESSVPNPSRRTSLGPDHSPAKIAIKPVVSPPNLVFRVIILVCIYAFSIRAVPVTQGSFCHTSKQAKGASNRRTTLAGQKPAPTAQDSSSVSTGAERRERDLNRSFYRLLSRVSRFEIFQGSSFGLLLALLRHRSHGRRSLPVESIIVYDPAAVNTPSVFCAATLRFPGV</sequence>
<evidence type="ECO:0000256" key="1">
    <source>
        <dbReference type="SAM" id="MobiDB-lite"/>
    </source>
</evidence>
<proteinExistence type="predicted"/>
<dbReference type="EMBL" id="OZ023704">
    <property type="protein sequence ID" value="CAK9873751.1"/>
    <property type="molecule type" value="Genomic_DNA"/>
</dbReference>
<protein>
    <submittedName>
        <fullName evidence="2">Uncharacterized protein</fullName>
    </submittedName>
</protein>
<dbReference type="Proteomes" id="UP001497522">
    <property type="component" value="Chromosome 3"/>
</dbReference>
<evidence type="ECO:0000313" key="2">
    <source>
        <dbReference type="EMBL" id="CAK9873751.1"/>
    </source>
</evidence>
<organism evidence="2 3">
    <name type="scientific">Sphagnum jensenii</name>
    <dbReference type="NCBI Taxonomy" id="128206"/>
    <lineage>
        <taxon>Eukaryota</taxon>
        <taxon>Viridiplantae</taxon>
        <taxon>Streptophyta</taxon>
        <taxon>Embryophyta</taxon>
        <taxon>Bryophyta</taxon>
        <taxon>Sphagnophytina</taxon>
        <taxon>Sphagnopsida</taxon>
        <taxon>Sphagnales</taxon>
        <taxon>Sphagnaceae</taxon>
        <taxon>Sphagnum</taxon>
    </lineage>
</organism>
<evidence type="ECO:0000313" key="3">
    <source>
        <dbReference type="Proteomes" id="UP001497522"/>
    </source>
</evidence>
<keyword evidence="3" id="KW-1185">Reference proteome</keyword>
<accession>A0ABP1BEF5</accession>
<name>A0ABP1BEF5_9BRYO</name>